<reference evidence="2" key="1">
    <citation type="journal article" date="2015" name="Chem. Biol.">
        <title>Structure, bioactivity, and resistance mechanism of streptomonomicin, an unusual lasso Peptide from an understudied halophilic actinomycete.</title>
        <authorList>
            <person name="Metelev M."/>
            <person name="Tietz J.I."/>
            <person name="Melby J.O."/>
            <person name="Blair P.M."/>
            <person name="Zhu L."/>
            <person name="Livnat I."/>
            <person name="Severinov K."/>
            <person name="Mitchell D.A."/>
        </authorList>
    </citation>
    <scope>NUCLEOTIDE SEQUENCE [LARGE SCALE GENOMIC DNA]</scope>
    <source>
        <strain evidence="2">YIM 90003</strain>
    </source>
</reference>
<dbReference type="Gene3D" id="3.40.50.300">
    <property type="entry name" value="P-loop containing nucleotide triphosphate hydrolases"/>
    <property type="match status" value="1"/>
</dbReference>
<dbReference type="OrthoDB" id="3237545at2"/>
<dbReference type="InterPro" id="IPR027417">
    <property type="entry name" value="P-loop_NTPase"/>
</dbReference>
<name>A0A0C2JN42_9ACTN</name>
<evidence type="ECO:0000313" key="1">
    <source>
        <dbReference type="EMBL" id="KII00356.1"/>
    </source>
</evidence>
<dbReference type="AlphaFoldDB" id="A0A0C2JN42"/>
<accession>A0A0C2JN42</accession>
<organism evidence="1 2">
    <name type="scientific">Streptomonospora alba</name>
    <dbReference type="NCBI Taxonomy" id="183763"/>
    <lineage>
        <taxon>Bacteria</taxon>
        <taxon>Bacillati</taxon>
        <taxon>Actinomycetota</taxon>
        <taxon>Actinomycetes</taxon>
        <taxon>Streptosporangiales</taxon>
        <taxon>Nocardiopsidaceae</taxon>
        <taxon>Streptomonospora</taxon>
    </lineage>
</organism>
<sequence>MSTEDPGWSRRAVEALREAPALAGRCRVMAIEGRSGAGKTLLAGRIAAEADCPLLHMDDLYPGWEGLEAAVPLVRAWILQPLARGGDPRWRRHDWERGAPGAWQHTPVQELLVIEGCGSGARQLRPFLSVLAWVHAPDDVRAARLDAREDAADYAPYRSLWARQEQGFYADHRPREHADLVVDNP</sequence>
<dbReference type="SUPFAM" id="SSF52540">
    <property type="entry name" value="P-loop containing nucleoside triphosphate hydrolases"/>
    <property type="match status" value="1"/>
</dbReference>
<proteinExistence type="predicted"/>
<evidence type="ECO:0000313" key="2">
    <source>
        <dbReference type="Proteomes" id="UP000031675"/>
    </source>
</evidence>
<dbReference type="STRING" id="183763.LP52_02045"/>
<comment type="caution">
    <text evidence="1">The sequence shown here is derived from an EMBL/GenBank/DDBJ whole genome shotgun (WGS) entry which is preliminary data.</text>
</comment>
<gene>
    <name evidence="1" type="ORF">LP52_02045</name>
</gene>
<dbReference type="EMBL" id="JROO01000004">
    <property type="protein sequence ID" value="KII00356.1"/>
    <property type="molecule type" value="Genomic_DNA"/>
</dbReference>
<keyword evidence="2" id="KW-1185">Reference proteome</keyword>
<dbReference type="RefSeq" id="WP_040270241.1">
    <property type="nucleotide sequence ID" value="NZ_JROO01000004.1"/>
</dbReference>
<dbReference type="Proteomes" id="UP000031675">
    <property type="component" value="Unassembled WGS sequence"/>
</dbReference>
<evidence type="ECO:0008006" key="3">
    <source>
        <dbReference type="Google" id="ProtNLM"/>
    </source>
</evidence>
<protein>
    <recommendedName>
        <fullName evidence="3">Adenylate kinase</fullName>
    </recommendedName>
</protein>